<dbReference type="InterPro" id="IPR003731">
    <property type="entry name" value="Di-Nase_FeMo-co_biosynth"/>
</dbReference>
<evidence type="ECO:0000313" key="4">
    <source>
        <dbReference type="Proteomes" id="UP000022141"/>
    </source>
</evidence>
<reference evidence="3" key="1">
    <citation type="submission" date="2014-02" db="EMBL/GenBank/DDBJ databases">
        <title>Expanding our view of genomic diversity in Candidatus Accumulibacter clades.</title>
        <authorList>
            <person name="Skennerton C.T."/>
            <person name="Barr J.J."/>
            <person name="Slater F.R."/>
            <person name="Bond P.L."/>
            <person name="Tyson G.W."/>
        </authorList>
    </citation>
    <scope>NUCLEOTIDE SEQUENCE [LARGE SCALE GENOMIC DNA]</scope>
</reference>
<dbReference type="Gene3D" id="3.30.420.130">
    <property type="entry name" value="Dinitrogenase iron-molybdenum cofactor biosynthesis domain"/>
    <property type="match status" value="1"/>
</dbReference>
<dbReference type="eggNOG" id="COG1433">
    <property type="taxonomic scope" value="Bacteria"/>
</dbReference>
<dbReference type="STRING" id="1454004.AW11_01316"/>
<accession>A0A011QLB7</accession>
<name>A0A011QLB7_ACCRE</name>
<dbReference type="PANTHER" id="PTHR33937">
    <property type="entry name" value="IRON-MOLYBDENUM PROTEIN-RELATED-RELATED"/>
    <property type="match status" value="1"/>
</dbReference>
<dbReference type="Proteomes" id="UP000022141">
    <property type="component" value="Unassembled WGS sequence"/>
</dbReference>
<dbReference type="Pfam" id="PF02579">
    <property type="entry name" value="Nitro_FeMo-Co"/>
    <property type="match status" value="1"/>
</dbReference>
<dbReference type="InterPro" id="IPR036105">
    <property type="entry name" value="DiNase_FeMo-co_biosyn_sf"/>
</dbReference>
<dbReference type="AlphaFoldDB" id="A0A011QLB7"/>
<gene>
    <name evidence="3" type="ORF">AW11_01316</name>
</gene>
<feature type="domain" description="Dinitrogenase iron-molybdenum cofactor biosynthesis" evidence="2">
    <location>
        <begin position="11"/>
        <end position="99"/>
    </location>
</feature>
<dbReference type="SUPFAM" id="SSF53146">
    <property type="entry name" value="Nitrogenase accessory factor-like"/>
    <property type="match status" value="1"/>
</dbReference>
<keyword evidence="4" id="KW-1185">Reference proteome</keyword>
<dbReference type="PANTHER" id="PTHR33937:SF2">
    <property type="entry name" value="DINITROGENASE IRON-MOLYBDENUM COFACTOR BIOSYNTHESIS DOMAIN-CONTAINING PROTEIN"/>
    <property type="match status" value="1"/>
</dbReference>
<keyword evidence="1" id="KW-0535">Nitrogen fixation</keyword>
<dbReference type="PATRIC" id="fig|1454004.3.peg.1371"/>
<evidence type="ECO:0000256" key="1">
    <source>
        <dbReference type="ARBA" id="ARBA00023231"/>
    </source>
</evidence>
<dbReference type="EMBL" id="JEMY01000013">
    <property type="protein sequence ID" value="EXI89825.1"/>
    <property type="molecule type" value="Genomic_DNA"/>
</dbReference>
<protein>
    <submittedName>
        <fullName evidence="3">Nitrogen fixation protein NifX</fullName>
    </submittedName>
</protein>
<sequence length="126" mass="13758">MKIAVTSQNLKTITEHAGKCRKFWIYDVEKGVVSGKRLVELSIEQSLHASHHQLAEPLAGINTLITGGMGPGLFERLMQSGILPVVTMEEDPDAAVSAMLGNRLERLPVPRGGHCHERGHFSHGAR</sequence>
<evidence type="ECO:0000313" key="3">
    <source>
        <dbReference type="EMBL" id="EXI89825.1"/>
    </source>
</evidence>
<proteinExistence type="predicted"/>
<dbReference type="InterPro" id="IPR051840">
    <property type="entry name" value="NifX/NifY_domain"/>
</dbReference>
<evidence type="ECO:0000259" key="2">
    <source>
        <dbReference type="Pfam" id="PF02579"/>
    </source>
</evidence>
<comment type="caution">
    <text evidence="3">The sequence shown here is derived from an EMBL/GenBank/DDBJ whole genome shotgun (WGS) entry which is preliminary data.</text>
</comment>
<organism evidence="3 4">
    <name type="scientific">Accumulibacter regalis</name>
    <dbReference type="NCBI Taxonomy" id="522306"/>
    <lineage>
        <taxon>Bacteria</taxon>
        <taxon>Pseudomonadati</taxon>
        <taxon>Pseudomonadota</taxon>
        <taxon>Betaproteobacteria</taxon>
        <taxon>Candidatus Accumulibacter</taxon>
    </lineage>
</organism>